<dbReference type="AlphaFoldDB" id="A0A9Q1CEH1"/>
<comment type="caution">
    <text evidence="2">The sequence shown here is derived from an EMBL/GenBank/DDBJ whole genome shotgun (WGS) entry which is preliminary data.</text>
</comment>
<feature type="compositionally biased region" description="Basic residues" evidence="1">
    <location>
        <begin position="45"/>
        <end position="55"/>
    </location>
</feature>
<dbReference type="PANTHER" id="PTHR46601:SF1">
    <property type="entry name" value="ADF-H DOMAIN-CONTAINING PROTEIN"/>
    <property type="match status" value="1"/>
</dbReference>
<protein>
    <submittedName>
        <fullName evidence="2">Uncharacterized protein</fullName>
    </submittedName>
</protein>
<feature type="region of interest" description="Disordered" evidence="1">
    <location>
        <begin position="1"/>
        <end position="127"/>
    </location>
</feature>
<evidence type="ECO:0000313" key="3">
    <source>
        <dbReference type="Proteomes" id="UP001152320"/>
    </source>
</evidence>
<accession>A0A9Q1CEH1</accession>
<feature type="compositionally biased region" description="Basic and acidic residues" evidence="1">
    <location>
        <begin position="1"/>
        <end position="14"/>
    </location>
</feature>
<name>A0A9Q1CEH1_HOLLE</name>
<feature type="compositionally biased region" description="Low complexity" evidence="1">
    <location>
        <begin position="84"/>
        <end position="97"/>
    </location>
</feature>
<sequence length="664" mass="76902">MGKARAEIQKDYRERKKKNDPKYLERERKRQSTYRVPASELSKKELKKRREKNRRYCMTYRDKKKEAAYKASSSRDNVQSHEISSSSDSQPRTSRSSNASPLLVRFSFPKRIPTSKKRSKALKKANNQIRDITAKNVNLQKRLKKVQKRYDRLVNKTSTEPCSSVGPSIADMTPKSKTTAEIKQAGLDPHEVPKTIRKKLAFANVLACQIKQKDNEYTSQAKKRSLRQVISGKIVKKYNCFSVLQKNTGIRRATLSKNRERRPRLEAIRVKIQSKVVSFYERDEISRCMPGKRDATKNEQQKTQNRILTDYLSNVYMKFRSDNPDVHLSFSKFCQLRPAHVKLTSLLSRSTCLCTIHQNMAFKLHCLRSIGVDISPNPETASKGVTIDQMTNLLTQLDETEVEYDAWQKVEIGGIKKTRIEKVKKSRADFIEIMKHDYASFLDHVKRVRQQYKAISDLKQKLSQNHAIVQMDFSENYVCQNDLEIQSAYWNSTSVTLHPVVVYYNIPGADELQHKSFVFLSDLGDHNAKTVVAILNKLAPLLEELIPNLETVHYWTDSPSSQYRNRYIFTILSHHTTLFGLRACWNYFECGHGKSVCDGIGGTAKRQAADAVKQRKVTIQDASDFLTGHPHTRNRLLMLCIPRKIMTRRRICWQQWNVNQFQEQ</sequence>
<reference evidence="2" key="1">
    <citation type="submission" date="2021-10" db="EMBL/GenBank/DDBJ databases">
        <title>Tropical sea cucumber genome reveals ecological adaptation and Cuvierian tubules defense mechanism.</title>
        <authorList>
            <person name="Chen T."/>
        </authorList>
    </citation>
    <scope>NUCLEOTIDE SEQUENCE</scope>
    <source>
        <strain evidence="2">Nanhai2018</strain>
        <tissue evidence="2">Muscle</tissue>
    </source>
</reference>
<evidence type="ECO:0000256" key="1">
    <source>
        <dbReference type="SAM" id="MobiDB-lite"/>
    </source>
</evidence>
<dbReference type="PANTHER" id="PTHR46601">
    <property type="entry name" value="ULP_PROTEASE DOMAIN-CONTAINING PROTEIN"/>
    <property type="match status" value="1"/>
</dbReference>
<organism evidence="2 3">
    <name type="scientific">Holothuria leucospilota</name>
    <name type="common">Black long sea cucumber</name>
    <name type="synonym">Mertensiothuria leucospilota</name>
    <dbReference type="NCBI Taxonomy" id="206669"/>
    <lineage>
        <taxon>Eukaryota</taxon>
        <taxon>Metazoa</taxon>
        <taxon>Echinodermata</taxon>
        <taxon>Eleutherozoa</taxon>
        <taxon>Echinozoa</taxon>
        <taxon>Holothuroidea</taxon>
        <taxon>Aspidochirotacea</taxon>
        <taxon>Aspidochirotida</taxon>
        <taxon>Holothuriidae</taxon>
        <taxon>Holothuria</taxon>
    </lineage>
</organism>
<feature type="compositionally biased region" description="Basic and acidic residues" evidence="1">
    <location>
        <begin position="20"/>
        <end position="30"/>
    </location>
</feature>
<proteinExistence type="predicted"/>
<dbReference type="EMBL" id="JAIZAY010000004">
    <property type="protein sequence ID" value="KAJ8043841.1"/>
    <property type="molecule type" value="Genomic_DNA"/>
</dbReference>
<dbReference type="Proteomes" id="UP001152320">
    <property type="component" value="Chromosome 4"/>
</dbReference>
<dbReference type="OrthoDB" id="10068393at2759"/>
<keyword evidence="3" id="KW-1185">Reference proteome</keyword>
<feature type="compositionally biased region" description="Basic residues" evidence="1">
    <location>
        <begin position="113"/>
        <end position="123"/>
    </location>
</feature>
<gene>
    <name evidence="2" type="ORF">HOLleu_11116</name>
</gene>
<evidence type="ECO:0000313" key="2">
    <source>
        <dbReference type="EMBL" id="KAJ8043841.1"/>
    </source>
</evidence>